<dbReference type="AlphaFoldDB" id="A0AAD3DGB9"/>
<proteinExistence type="predicted"/>
<sequence>AAAAAGGPPGDLVGLLAHAVAQQAHSAKSQDLVNTLWALAIMEGALQRYRPQVTQLVEEVNRRGPGGCNVDEHRQLWQVAGELAALPQPYTAVHPDLVRMARLGMSEADHTYSRVQASFQSLLEAMRGCGRFPELRELLYEQELVPGGEQMRKIDVQAMIERRTPDGSTALHRVAVEFDGLFHFMVNEPYTSKIDGRTALRNRILARHLGPENVVCVSMAEWVAASREPVEKGMPGRWRLMARKLGLQL</sequence>
<evidence type="ECO:0000313" key="1">
    <source>
        <dbReference type="EMBL" id="GFR41265.1"/>
    </source>
</evidence>
<reference evidence="1 2" key="1">
    <citation type="journal article" date="2021" name="Sci. Rep.">
        <title>Genome sequencing of the multicellular alga Astrephomene provides insights into convergent evolution of germ-soma differentiation.</title>
        <authorList>
            <person name="Yamashita S."/>
            <person name="Yamamoto K."/>
            <person name="Matsuzaki R."/>
            <person name="Suzuki S."/>
            <person name="Yamaguchi H."/>
            <person name="Hirooka S."/>
            <person name="Minakuchi Y."/>
            <person name="Miyagishima S."/>
            <person name="Kawachi M."/>
            <person name="Toyoda A."/>
            <person name="Nozaki H."/>
        </authorList>
    </citation>
    <scope>NUCLEOTIDE SEQUENCE [LARGE SCALE GENOMIC DNA]</scope>
    <source>
        <strain evidence="1 2">NIES-4017</strain>
    </source>
</reference>
<keyword evidence="2" id="KW-1185">Reference proteome</keyword>
<comment type="caution">
    <text evidence="1">The sequence shown here is derived from an EMBL/GenBank/DDBJ whole genome shotgun (WGS) entry which is preliminary data.</text>
</comment>
<name>A0AAD3DGB9_9CHLO</name>
<protein>
    <recommendedName>
        <fullName evidence="3">RAP domain-containing protein</fullName>
    </recommendedName>
</protein>
<evidence type="ECO:0008006" key="3">
    <source>
        <dbReference type="Google" id="ProtNLM"/>
    </source>
</evidence>
<dbReference type="EMBL" id="BMAR01000001">
    <property type="protein sequence ID" value="GFR41265.1"/>
    <property type="molecule type" value="Genomic_DNA"/>
</dbReference>
<feature type="non-terminal residue" evidence="1">
    <location>
        <position position="1"/>
    </location>
</feature>
<dbReference type="Proteomes" id="UP001054857">
    <property type="component" value="Unassembled WGS sequence"/>
</dbReference>
<gene>
    <name evidence="1" type="ORF">Agub_g1940</name>
</gene>
<organism evidence="1 2">
    <name type="scientific">Astrephomene gubernaculifera</name>
    <dbReference type="NCBI Taxonomy" id="47775"/>
    <lineage>
        <taxon>Eukaryota</taxon>
        <taxon>Viridiplantae</taxon>
        <taxon>Chlorophyta</taxon>
        <taxon>core chlorophytes</taxon>
        <taxon>Chlorophyceae</taxon>
        <taxon>CS clade</taxon>
        <taxon>Chlamydomonadales</taxon>
        <taxon>Astrephomenaceae</taxon>
        <taxon>Astrephomene</taxon>
    </lineage>
</organism>
<evidence type="ECO:0000313" key="2">
    <source>
        <dbReference type="Proteomes" id="UP001054857"/>
    </source>
</evidence>
<accession>A0AAD3DGB9</accession>